<evidence type="ECO:0000313" key="2">
    <source>
        <dbReference type="Proteomes" id="UP000717585"/>
    </source>
</evidence>
<organism evidence="1 2">
    <name type="scientific">Carpediemonas membranifera</name>
    <dbReference type="NCBI Taxonomy" id="201153"/>
    <lineage>
        <taxon>Eukaryota</taxon>
        <taxon>Metamonada</taxon>
        <taxon>Carpediemonas-like organisms</taxon>
        <taxon>Carpediemonas</taxon>
    </lineage>
</organism>
<reference evidence="1" key="1">
    <citation type="submission" date="2021-05" db="EMBL/GenBank/DDBJ databases">
        <title>A free-living protist that lacks canonical eukaryotic 1 DNA replication and segregation systems.</title>
        <authorList>
            <person name="Salas-Leiva D.E."/>
            <person name="Tromer E.C."/>
            <person name="Curtis B.A."/>
            <person name="Jerlstrom-Hultqvist J."/>
            <person name="Kolisko M."/>
            <person name="Yi Z."/>
            <person name="Salas-Leiva J.S."/>
            <person name="Gallot-Lavallee L."/>
            <person name="Kops G.J.P.L."/>
            <person name="Archibald J.M."/>
            <person name="Simpson A.G.B."/>
            <person name="Roger A.J."/>
        </authorList>
    </citation>
    <scope>NUCLEOTIDE SEQUENCE</scope>
    <source>
        <strain evidence="1">BICM</strain>
    </source>
</reference>
<keyword evidence="2" id="KW-1185">Reference proteome</keyword>
<evidence type="ECO:0000313" key="1">
    <source>
        <dbReference type="EMBL" id="KAG9394942.1"/>
    </source>
</evidence>
<dbReference type="SUPFAM" id="SSF57845">
    <property type="entry name" value="B-box zinc-binding domain"/>
    <property type="match status" value="1"/>
</dbReference>
<dbReference type="Proteomes" id="UP000717585">
    <property type="component" value="Unassembled WGS sequence"/>
</dbReference>
<comment type="caution">
    <text evidence="1">The sequence shown here is derived from an EMBL/GenBank/DDBJ whole genome shotgun (WGS) entry which is preliminary data.</text>
</comment>
<gene>
    <name evidence="1" type="ORF">J8273_0150</name>
</gene>
<name>A0A8J6E4U2_9EUKA</name>
<evidence type="ECO:0008006" key="3">
    <source>
        <dbReference type="Google" id="ProtNLM"/>
    </source>
</evidence>
<dbReference type="EMBL" id="JAHDYR010000012">
    <property type="protein sequence ID" value="KAG9394942.1"/>
    <property type="molecule type" value="Genomic_DNA"/>
</dbReference>
<accession>A0A8J6E4U2</accession>
<proteinExistence type="predicted"/>
<protein>
    <recommendedName>
        <fullName evidence="3">B box-type domain-containing protein</fullName>
    </recommendedName>
</protein>
<sequence length="425" mass="46862">MEGLLAQALTKDDALSWQISAFLRYSLSEEERHYCRVKAVHRIVDTKEPDDADSSMNNVTNPLFFIPEDIDSFREVLTNGFQPTPQGYHFGRAFVPEAHGIKTAASTRQVFRQLLCDVDLGKCIVKPDGTPIPASVAGLEPGFDSVFTPNSDAADLYSEHYWTVSTVPVRPLFIIEYFFDMRPPSILPSSATCRQHQLQFNGICMDCNVAVCPRCLHQYHEDHHVMSLAEVVEQMTEESATLADLQDRVGRELDSMAAERDVFITATDTEALKLKDRLVRYVAGCTDRLSTHDSHRFMLERITEEAGRIEAYIADSVSTDQTVKDRTVTAIRAALSWNALSFARRAVSGAGAGAEGGADGALSILDSPDACAECDDLRAQLKAKDARIAELEAQLAEEHGLVESILSKAPELLKHLGVSDTELGL</sequence>
<dbReference type="Gene3D" id="3.30.160.60">
    <property type="entry name" value="Classic Zinc Finger"/>
    <property type="match status" value="1"/>
</dbReference>
<dbReference type="AlphaFoldDB" id="A0A8J6E4U2"/>